<dbReference type="InterPro" id="IPR037448">
    <property type="entry name" value="Zig-8"/>
</dbReference>
<dbReference type="InterPro" id="IPR003598">
    <property type="entry name" value="Ig_sub2"/>
</dbReference>
<dbReference type="EMBL" id="JBJQND010000009">
    <property type="protein sequence ID" value="KAL3866814.1"/>
    <property type="molecule type" value="Genomic_DNA"/>
</dbReference>
<dbReference type="InterPro" id="IPR013783">
    <property type="entry name" value="Ig-like_fold"/>
</dbReference>
<dbReference type="SUPFAM" id="SSF48726">
    <property type="entry name" value="Immunoglobulin"/>
    <property type="match status" value="2"/>
</dbReference>
<feature type="compositionally biased region" description="Polar residues" evidence="1">
    <location>
        <begin position="258"/>
        <end position="277"/>
    </location>
</feature>
<dbReference type="EMBL" id="JBJQND010000009">
    <property type="protein sequence ID" value="KAL3866812.1"/>
    <property type="molecule type" value="Genomic_DNA"/>
</dbReference>
<keyword evidence="4" id="KW-1185">Reference proteome</keyword>
<feature type="region of interest" description="Disordered" evidence="1">
    <location>
        <begin position="250"/>
        <end position="277"/>
    </location>
</feature>
<organism evidence="3 4">
    <name type="scientific">Sinanodonta woodiana</name>
    <name type="common">Chinese pond mussel</name>
    <name type="synonym">Anodonta woodiana</name>
    <dbReference type="NCBI Taxonomy" id="1069815"/>
    <lineage>
        <taxon>Eukaryota</taxon>
        <taxon>Metazoa</taxon>
        <taxon>Spiralia</taxon>
        <taxon>Lophotrochozoa</taxon>
        <taxon>Mollusca</taxon>
        <taxon>Bivalvia</taxon>
        <taxon>Autobranchia</taxon>
        <taxon>Heteroconchia</taxon>
        <taxon>Palaeoheterodonta</taxon>
        <taxon>Unionida</taxon>
        <taxon>Unionoidea</taxon>
        <taxon>Unionidae</taxon>
        <taxon>Unioninae</taxon>
        <taxon>Sinanodonta</taxon>
    </lineage>
</organism>
<evidence type="ECO:0000313" key="3">
    <source>
        <dbReference type="EMBL" id="KAL3866812.1"/>
    </source>
</evidence>
<reference evidence="3 4" key="1">
    <citation type="submission" date="2024-11" db="EMBL/GenBank/DDBJ databases">
        <title>Chromosome-level genome assembly of the freshwater bivalve Anodonta woodiana.</title>
        <authorList>
            <person name="Chen X."/>
        </authorList>
    </citation>
    <scope>NUCLEOTIDE SEQUENCE [LARGE SCALE GENOMIC DNA]</scope>
    <source>
        <strain evidence="3">MN2024</strain>
        <tissue evidence="3">Gills</tissue>
    </source>
</reference>
<dbReference type="PROSITE" id="PS50835">
    <property type="entry name" value="IG_LIKE"/>
    <property type="match status" value="2"/>
</dbReference>
<dbReference type="Pfam" id="PF07686">
    <property type="entry name" value="V-set"/>
    <property type="match status" value="1"/>
</dbReference>
<sequence length="303" mass="34441">MWIPNFGINDKDYRLLKFVLLFEIIVLYSFRVINCDMDYRHPEFNTDTPDNVTHYKGERATLQCSIRYLGTKEVIWKKQNEHHVITVGKSVFVDDQSYAIDHISHRQEWNLIIVKVQPRHAGVYECQVSTKEDLKRLIQLNVIDKPAPKKDGIAISGKEFVDKGDSIIITCNATGESRPPDDIDWFKDGTKLKPDAVRNIYIEKYSLVHTKTLHSTLEIENSDMSDSGNYACRSSDLLITSKHVMVLNAETKPGKRGTGSSADSSPQTRASGTTVPPRQTSVDAYCNLLLTFVIVYFISNPFH</sequence>
<dbReference type="InterPro" id="IPR036179">
    <property type="entry name" value="Ig-like_dom_sf"/>
</dbReference>
<dbReference type="InterPro" id="IPR013106">
    <property type="entry name" value="Ig_V-set"/>
</dbReference>
<protein>
    <recommendedName>
        <fullName evidence="2">Ig-like domain-containing protein</fullName>
    </recommendedName>
</protein>
<comment type="caution">
    <text evidence="3">The sequence shown here is derived from an EMBL/GenBank/DDBJ whole genome shotgun (WGS) entry which is preliminary data.</text>
</comment>
<evidence type="ECO:0000259" key="2">
    <source>
        <dbReference type="PROSITE" id="PS50835"/>
    </source>
</evidence>
<dbReference type="PANTHER" id="PTHR23279">
    <property type="entry name" value="DEFECTIVE PROBOSCIS EXTENSION RESPONSE DPR -RELATED"/>
    <property type="match status" value="1"/>
</dbReference>
<dbReference type="InterPro" id="IPR003599">
    <property type="entry name" value="Ig_sub"/>
</dbReference>
<gene>
    <name evidence="3" type="ORF">ACJMK2_044078</name>
</gene>
<dbReference type="SMART" id="SM00409">
    <property type="entry name" value="IG"/>
    <property type="match status" value="2"/>
</dbReference>
<dbReference type="Gene3D" id="2.60.40.10">
    <property type="entry name" value="Immunoglobulins"/>
    <property type="match status" value="2"/>
</dbReference>
<proteinExistence type="predicted"/>
<dbReference type="CDD" id="cd00096">
    <property type="entry name" value="Ig"/>
    <property type="match status" value="1"/>
</dbReference>
<dbReference type="EMBL" id="JBJQND010000009">
    <property type="protein sequence ID" value="KAL3866813.1"/>
    <property type="molecule type" value="Genomic_DNA"/>
</dbReference>
<dbReference type="AlphaFoldDB" id="A0ABD3W231"/>
<feature type="domain" description="Ig-like" evidence="2">
    <location>
        <begin position="42"/>
        <end position="139"/>
    </location>
</feature>
<name>A0ABD3W231_SINWO</name>
<dbReference type="Proteomes" id="UP001634394">
    <property type="component" value="Unassembled WGS sequence"/>
</dbReference>
<dbReference type="SMART" id="SM00408">
    <property type="entry name" value="IGc2"/>
    <property type="match status" value="2"/>
</dbReference>
<evidence type="ECO:0000313" key="4">
    <source>
        <dbReference type="Proteomes" id="UP001634394"/>
    </source>
</evidence>
<dbReference type="PANTHER" id="PTHR23279:SF36">
    <property type="entry name" value="DEFECTIVE PROBOSCIS EXTENSION RESPONSE 9, ISOFORM A"/>
    <property type="match status" value="1"/>
</dbReference>
<dbReference type="Pfam" id="PF13927">
    <property type="entry name" value="Ig_3"/>
    <property type="match status" value="1"/>
</dbReference>
<evidence type="ECO:0000256" key="1">
    <source>
        <dbReference type="SAM" id="MobiDB-lite"/>
    </source>
</evidence>
<feature type="domain" description="Ig-like" evidence="2">
    <location>
        <begin position="148"/>
        <end position="245"/>
    </location>
</feature>
<dbReference type="InterPro" id="IPR007110">
    <property type="entry name" value="Ig-like_dom"/>
</dbReference>
<accession>A0ABD3W231</accession>